<evidence type="ECO:0000256" key="2">
    <source>
        <dbReference type="ARBA" id="ARBA00023239"/>
    </source>
</evidence>
<dbReference type="RefSeq" id="WP_021642736.1">
    <property type="nucleotide sequence ID" value="NZ_CACRUA010000030.1"/>
</dbReference>
<proteinExistence type="predicted"/>
<dbReference type="PROSITE" id="PS51149">
    <property type="entry name" value="GLY_RADICAL_2"/>
    <property type="match status" value="1"/>
</dbReference>
<feature type="domain" description="PFL" evidence="6">
    <location>
        <begin position="23"/>
        <end position="700"/>
    </location>
</feature>
<name>A0A6N3G3R6_CLOSY</name>
<dbReference type="PROSITE" id="PS00850">
    <property type="entry name" value="GLY_RADICAL_1"/>
    <property type="match status" value="1"/>
</dbReference>
<feature type="region of interest" description="Disordered" evidence="4">
    <location>
        <begin position="699"/>
        <end position="722"/>
    </location>
</feature>
<feature type="modified residue" description="Glycine radical" evidence="3">
    <location>
        <position position="803"/>
    </location>
</feature>
<dbReference type="EC" id="4.1.1.83" evidence="7"/>
<evidence type="ECO:0000259" key="6">
    <source>
        <dbReference type="PROSITE" id="PS51554"/>
    </source>
</evidence>
<feature type="domain" description="Glycine radical" evidence="5">
    <location>
        <begin position="707"/>
        <end position="827"/>
    </location>
</feature>
<dbReference type="InterPro" id="IPR019777">
    <property type="entry name" value="Form_AcTrfase_GR_CS"/>
</dbReference>
<accession>A0A6N3G3R6</accession>
<dbReference type="GO" id="GO:0043722">
    <property type="term" value="F:4-hydroxyphenylacetate decarboxylase activity"/>
    <property type="evidence" value="ECO:0007669"/>
    <property type="project" value="UniProtKB-EC"/>
</dbReference>
<protein>
    <submittedName>
        <fullName evidence="7">4-hydroxyphenylacetate decarboxylase large subunit</fullName>
        <ecNumber evidence="7">4.1.1.83</ecNumber>
    </submittedName>
</protein>
<keyword evidence="1 3" id="KW-0556">Organic radical</keyword>
<evidence type="ECO:0000256" key="1">
    <source>
        <dbReference type="ARBA" id="ARBA00022818"/>
    </source>
</evidence>
<dbReference type="Pfam" id="PF01228">
    <property type="entry name" value="Gly_radical"/>
    <property type="match status" value="1"/>
</dbReference>
<evidence type="ECO:0000259" key="5">
    <source>
        <dbReference type="PROSITE" id="PS51149"/>
    </source>
</evidence>
<evidence type="ECO:0000256" key="4">
    <source>
        <dbReference type="SAM" id="MobiDB-lite"/>
    </source>
</evidence>
<keyword evidence="2 7" id="KW-0456">Lyase</keyword>
<dbReference type="InterPro" id="IPR051215">
    <property type="entry name" value="GRE"/>
</dbReference>
<dbReference type="EMBL" id="CACRUA010000030">
    <property type="protein sequence ID" value="VYU59272.1"/>
    <property type="molecule type" value="Genomic_DNA"/>
</dbReference>
<dbReference type="GO" id="GO:0005829">
    <property type="term" value="C:cytosol"/>
    <property type="evidence" value="ECO:0007669"/>
    <property type="project" value="TreeGrafter"/>
</dbReference>
<dbReference type="SUPFAM" id="SSF51998">
    <property type="entry name" value="PFL-like glycyl radical enzymes"/>
    <property type="match status" value="1"/>
</dbReference>
<dbReference type="PROSITE" id="PS51554">
    <property type="entry name" value="PFL"/>
    <property type="match status" value="1"/>
</dbReference>
<gene>
    <name evidence="7" type="primary">csdB</name>
    <name evidence="7" type="ORF">CSLFYP84_02856</name>
</gene>
<dbReference type="Gene3D" id="3.20.70.20">
    <property type="match status" value="1"/>
</dbReference>
<evidence type="ECO:0000256" key="3">
    <source>
        <dbReference type="PROSITE-ProRule" id="PRU00493"/>
    </source>
</evidence>
<dbReference type="PANTHER" id="PTHR43641:SF2">
    <property type="entry name" value="DEHYDRATASE YBIW-RELATED"/>
    <property type="match status" value="1"/>
</dbReference>
<evidence type="ECO:0000313" key="7">
    <source>
        <dbReference type="EMBL" id="VYU59272.1"/>
    </source>
</evidence>
<dbReference type="PANTHER" id="PTHR43641">
    <property type="entry name" value="FORMATE ACETYLTRANSFERASE 3-RELATED"/>
    <property type="match status" value="1"/>
</dbReference>
<dbReference type="InterPro" id="IPR004184">
    <property type="entry name" value="PFL_dom"/>
</dbReference>
<dbReference type="AlphaFoldDB" id="A0A6N3G3R6"/>
<reference evidence="7" key="1">
    <citation type="submission" date="2019-11" db="EMBL/GenBank/DDBJ databases">
        <authorList>
            <person name="Feng L."/>
        </authorList>
    </citation>
    <scope>NUCLEOTIDE SEQUENCE</scope>
    <source>
        <strain evidence="7">CsymbiosumLFYP84</strain>
    </source>
</reference>
<organism evidence="7">
    <name type="scientific">Clostridium symbiosum</name>
    <name type="common">Bacteroides symbiosus</name>
    <dbReference type="NCBI Taxonomy" id="1512"/>
    <lineage>
        <taxon>Bacteria</taxon>
        <taxon>Bacillati</taxon>
        <taxon>Bacillota</taxon>
        <taxon>Clostridia</taxon>
        <taxon>Lachnospirales</taxon>
        <taxon>Lachnospiraceae</taxon>
        <taxon>Otoolea</taxon>
    </lineage>
</organism>
<dbReference type="Pfam" id="PF02901">
    <property type="entry name" value="PFL-like"/>
    <property type="match status" value="1"/>
</dbReference>
<sequence length="827" mass="93542">MSTDTIEQEPLHYQMCQKPERTERIDRLYEYVGASRVGMCMERGRIITKVYQENRALLPIQLRAVSLKEILNHMSLYILPGSLLAGNQASRPNYAPLFPEYAVDFLEEEFIGGSPYYPDERPADRIEYRRSDMPELEEIIRFWKGNTHKDRLYANLPAEAISAQDDVGAVNIVNFMHGGCGHLTPPWPWLFTHGLKEVIRLCDQHMAELEMWTVEGIEKHRFYLAAKTVCQAMIDYAHRYRDLAAELAEQEPDAKRAEELRELSRICGKVPEHPADTFHEALQFMTFVQFGIQIEDNAQGISPGRFDQVMIPYYRKDVEEGRLTRESAVELIQNFFVLLSTVERMRSWDDTAYFRGKPIFQNLTTGGIDPETGEDATNELSYIIMDCIANTRTLQPSHYVRWHKKTPEEFKLKIAETIRLGTGFPAVANDELYIPAMMNRGYSRKDASDYCIVGCAEPGVAGLRGGRTGAAWFCLAKILEVSLYNGKDPASGVTLHENQNGKDLESFESFEEVWDAFQDQMRYYAGIHAVMDNTTDRLWEEYMEEPLTSVMGCTLTVLERGKSIKRGGAKYDFTGNETIGTANTGNSLYAIKKLVFDDKMITGKQLKHALLTNFEDLTTNPTGPQIQQMCLHVPKYGNDVEEVDKIVSRVLESVCEELPKYKNTRYGRGPIGGIFQASTTTVSSNTPFGLLTGALPDGRPGGMSLSDGQSPMRGTDTKGPTAAVRSVSRCNNLILSEGSLYNLKLLPQDLSEDAGLNRLVNLSDYYFSLGGMQMQFNVVSRETLLRAQQDPAKYQNLIVRVAGYSAYFVNLEKKVQQDIIERTEERL</sequence>
<dbReference type="InterPro" id="IPR001150">
    <property type="entry name" value="Gly_radical"/>
</dbReference>